<dbReference type="PANTHER" id="PTHR24421:SF62">
    <property type="entry name" value="SENSORY TRANSDUCTION HISTIDINE KINASE"/>
    <property type="match status" value="1"/>
</dbReference>
<feature type="transmembrane region" description="Helical" evidence="6">
    <location>
        <begin position="116"/>
        <end position="146"/>
    </location>
</feature>
<evidence type="ECO:0000256" key="1">
    <source>
        <dbReference type="ARBA" id="ARBA00022679"/>
    </source>
</evidence>
<dbReference type="Pfam" id="PF02518">
    <property type="entry name" value="HATPase_c"/>
    <property type="match status" value="1"/>
</dbReference>
<name>A0ABQ1XVP5_9MICC</name>
<sequence length="481" mass="49386">MSATPALHSSGGPGGPAAGNGSSGAHAPKDPLSAVESASSEAILRVLRVTLHTGFAALLVVGVVRLLAPGSRGSFPLLWAGLALVLAAVYLTGTVLEHRHAAGRIRLNPRRYGLQWLAAVTALWVLLLVGSADFAWLAFPLFFLHLHLLPRRAALLTIALMTAAVIASQWSASGDPVPHAAAVVGPLFGAAFAVITGLAYVALYREAENQRRAADELRRTRQELAASQHEAGVLAERERLAREIHDTLAQGLSSIVLLARAAEQSLAHGDPVTAASRVALMQQTAAGNLAEARSFVRGLSSPQLHDTTLVEALRRLCEETGQSAAAGGAALRCRLEVDGEPAELPQTHQVALLRAAQASLANVRDHANAGNAVVTLTFLGTEVTMDLYDDGVGFDPDLAGGAGAAGARAAGAGTAGPGTAGTGTARKGHDGGADGSGFGLRSLRERVEALNGSLELETSPGEGTVVAIRLPLDHAGGDICG</sequence>
<evidence type="ECO:0000313" key="8">
    <source>
        <dbReference type="EMBL" id="GGH04757.1"/>
    </source>
</evidence>
<feature type="region of interest" description="Disordered" evidence="5">
    <location>
        <begin position="1"/>
        <end position="31"/>
    </location>
</feature>
<feature type="transmembrane region" description="Helical" evidence="6">
    <location>
        <begin position="153"/>
        <end position="171"/>
    </location>
</feature>
<dbReference type="PIRSF" id="PIRSF037434">
    <property type="entry name" value="STHK_ChrS"/>
    <property type="match status" value="1"/>
</dbReference>
<dbReference type="InterPro" id="IPR036890">
    <property type="entry name" value="HATPase_C_sf"/>
</dbReference>
<comment type="caution">
    <text evidence="8">The sequence shown here is derived from an EMBL/GenBank/DDBJ whole genome shotgun (WGS) entry which is preliminary data.</text>
</comment>
<evidence type="ECO:0000256" key="5">
    <source>
        <dbReference type="SAM" id="MobiDB-lite"/>
    </source>
</evidence>
<evidence type="ECO:0000256" key="2">
    <source>
        <dbReference type="ARBA" id="ARBA00022777"/>
    </source>
</evidence>
<evidence type="ECO:0000256" key="4">
    <source>
        <dbReference type="SAM" id="Coils"/>
    </source>
</evidence>
<dbReference type="CDD" id="cd16917">
    <property type="entry name" value="HATPase_UhpB-NarQ-NarX-like"/>
    <property type="match status" value="1"/>
</dbReference>
<keyword evidence="2 8" id="KW-0418">Kinase</keyword>
<feature type="transmembrane region" description="Helical" evidence="6">
    <location>
        <begin position="75"/>
        <end position="96"/>
    </location>
</feature>
<dbReference type="InterPro" id="IPR050482">
    <property type="entry name" value="Sensor_HK_TwoCompSys"/>
</dbReference>
<feature type="coiled-coil region" evidence="4">
    <location>
        <begin position="200"/>
        <end position="230"/>
    </location>
</feature>
<feature type="region of interest" description="Disordered" evidence="5">
    <location>
        <begin position="405"/>
        <end position="438"/>
    </location>
</feature>
<evidence type="ECO:0000256" key="6">
    <source>
        <dbReference type="SAM" id="Phobius"/>
    </source>
</evidence>
<dbReference type="InterPro" id="IPR011712">
    <property type="entry name" value="Sig_transdc_His_kin_sub3_dim/P"/>
</dbReference>
<keyword evidence="4" id="KW-0175">Coiled coil</keyword>
<dbReference type="Pfam" id="PF07730">
    <property type="entry name" value="HisKA_3"/>
    <property type="match status" value="1"/>
</dbReference>
<feature type="transmembrane region" description="Helical" evidence="6">
    <location>
        <begin position="183"/>
        <end position="203"/>
    </location>
</feature>
<evidence type="ECO:0000256" key="3">
    <source>
        <dbReference type="ARBA" id="ARBA00023012"/>
    </source>
</evidence>
<keyword evidence="6" id="KW-1133">Transmembrane helix</keyword>
<dbReference type="GO" id="GO:0016301">
    <property type="term" value="F:kinase activity"/>
    <property type="evidence" value="ECO:0007669"/>
    <property type="project" value="UniProtKB-KW"/>
</dbReference>
<evidence type="ECO:0000313" key="9">
    <source>
        <dbReference type="Proteomes" id="UP000596938"/>
    </source>
</evidence>
<dbReference type="EMBL" id="BMKU01000010">
    <property type="protein sequence ID" value="GGH04757.1"/>
    <property type="molecule type" value="Genomic_DNA"/>
</dbReference>
<keyword evidence="1" id="KW-0808">Transferase</keyword>
<dbReference type="Gene3D" id="3.30.565.10">
    <property type="entry name" value="Histidine kinase-like ATPase, C-terminal domain"/>
    <property type="match status" value="1"/>
</dbReference>
<evidence type="ECO:0000259" key="7">
    <source>
        <dbReference type="PROSITE" id="PS50109"/>
    </source>
</evidence>
<dbReference type="Proteomes" id="UP000596938">
    <property type="component" value="Unassembled WGS sequence"/>
</dbReference>
<keyword evidence="9" id="KW-1185">Reference proteome</keyword>
<keyword evidence="6" id="KW-0812">Transmembrane</keyword>
<dbReference type="InterPro" id="IPR005467">
    <property type="entry name" value="His_kinase_dom"/>
</dbReference>
<protein>
    <submittedName>
        <fullName evidence="8">Two-component sensor histidine kinase</fullName>
    </submittedName>
</protein>
<dbReference type="InterPro" id="IPR017205">
    <property type="entry name" value="Sig_transdc_His_kinase_ChrS"/>
</dbReference>
<proteinExistence type="predicted"/>
<feature type="compositionally biased region" description="Gly residues" evidence="5">
    <location>
        <begin position="11"/>
        <end position="22"/>
    </location>
</feature>
<dbReference type="SUPFAM" id="SSF55874">
    <property type="entry name" value="ATPase domain of HSP90 chaperone/DNA topoisomerase II/histidine kinase"/>
    <property type="match status" value="1"/>
</dbReference>
<reference evidence="9" key="1">
    <citation type="journal article" date="2019" name="Int. J. Syst. Evol. Microbiol.">
        <title>The Global Catalogue of Microorganisms (GCM) 10K type strain sequencing project: providing services to taxonomists for standard genome sequencing and annotation.</title>
        <authorList>
            <consortium name="The Broad Institute Genomics Platform"/>
            <consortium name="The Broad Institute Genome Sequencing Center for Infectious Disease"/>
            <person name="Wu L."/>
            <person name="Ma J."/>
        </authorList>
    </citation>
    <scope>NUCLEOTIDE SEQUENCE [LARGE SCALE GENOMIC DNA]</scope>
    <source>
        <strain evidence="9">CGMCC 1.1927</strain>
    </source>
</reference>
<dbReference type="PANTHER" id="PTHR24421">
    <property type="entry name" value="NITRATE/NITRITE SENSOR PROTEIN NARX-RELATED"/>
    <property type="match status" value="1"/>
</dbReference>
<feature type="compositionally biased region" description="Low complexity" evidence="5">
    <location>
        <begin position="1"/>
        <end position="10"/>
    </location>
</feature>
<keyword evidence="3" id="KW-0902">Two-component regulatory system</keyword>
<dbReference type="PROSITE" id="PS50109">
    <property type="entry name" value="HIS_KIN"/>
    <property type="match status" value="1"/>
</dbReference>
<dbReference type="InterPro" id="IPR003594">
    <property type="entry name" value="HATPase_dom"/>
</dbReference>
<organism evidence="8 9">
    <name type="scientific">Pseudarthrobacter polychromogenes</name>
    <dbReference type="NCBI Taxonomy" id="1676"/>
    <lineage>
        <taxon>Bacteria</taxon>
        <taxon>Bacillati</taxon>
        <taxon>Actinomycetota</taxon>
        <taxon>Actinomycetes</taxon>
        <taxon>Micrococcales</taxon>
        <taxon>Micrococcaceae</taxon>
        <taxon>Pseudarthrobacter</taxon>
    </lineage>
</organism>
<dbReference type="SMART" id="SM00387">
    <property type="entry name" value="HATPase_c"/>
    <property type="match status" value="1"/>
</dbReference>
<feature type="domain" description="Histidine kinase" evidence="7">
    <location>
        <begin position="352"/>
        <end position="474"/>
    </location>
</feature>
<accession>A0ABQ1XVP5</accession>
<gene>
    <name evidence="8" type="ORF">GCM10011577_31100</name>
</gene>
<dbReference type="Gene3D" id="1.20.5.1930">
    <property type="match status" value="1"/>
</dbReference>
<keyword evidence="6" id="KW-0472">Membrane</keyword>
<dbReference type="RefSeq" id="WP_188812379.1">
    <property type="nucleotide sequence ID" value="NZ_BMKU01000010.1"/>
</dbReference>
<feature type="transmembrane region" description="Helical" evidence="6">
    <location>
        <begin position="49"/>
        <end position="68"/>
    </location>
</feature>